<keyword evidence="3" id="KW-1185">Reference proteome</keyword>
<sequence>MNPKDNLKRVYAMELQALPVQLVPPDPIGMEPPRRSKKALTEEPQPPAPENDPKVVNRLIDRIKRI</sequence>
<evidence type="ECO:0000313" key="3">
    <source>
        <dbReference type="Proteomes" id="UP000008922"/>
    </source>
</evidence>
<dbReference type="OrthoDB" id="9966355at2"/>
<dbReference type="RefSeq" id="WP_013560733.1">
    <property type="nucleotide sequence ID" value="NC_014960.1"/>
</dbReference>
<evidence type="ECO:0000256" key="1">
    <source>
        <dbReference type="SAM" id="MobiDB-lite"/>
    </source>
</evidence>
<dbReference type="EMBL" id="AP012029">
    <property type="protein sequence ID" value="BAJ64367.1"/>
    <property type="molecule type" value="Genomic_DNA"/>
</dbReference>
<name>E8MYN1_ANATU</name>
<dbReference type="HOGENOM" id="CLU_2821695_0_0_0"/>
<evidence type="ECO:0000313" key="2">
    <source>
        <dbReference type="EMBL" id="BAJ64367.1"/>
    </source>
</evidence>
<dbReference type="InParanoid" id="E8MYN1"/>
<dbReference type="KEGG" id="atm:ANT_23410"/>
<reference evidence="2 3" key="1">
    <citation type="submission" date="2010-12" db="EMBL/GenBank/DDBJ databases">
        <title>Whole genome sequence of Anaerolinea thermophila UNI-1.</title>
        <authorList>
            <person name="Narita-Yamada S."/>
            <person name="Kishi E."/>
            <person name="Watanabe Y."/>
            <person name="Takasaki K."/>
            <person name="Ankai A."/>
            <person name="Oguchi A."/>
            <person name="Fukui S."/>
            <person name="Takahashi M."/>
            <person name="Yashiro I."/>
            <person name="Hosoyama A."/>
            <person name="Sekiguchi Y."/>
            <person name="Hanada S."/>
            <person name="Fujita N."/>
        </authorList>
    </citation>
    <scope>NUCLEOTIDE SEQUENCE [LARGE SCALE GENOMIC DNA]</scope>
    <source>
        <strain evidence="3">DSM 14523 / JCM 11388 / NBRC 100420 / UNI-1</strain>
    </source>
</reference>
<dbReference type="Proteomes" id="UP000008922">
    <property type="component" value="Chromosome"/>
</dbReference>
<protein>
    <submittedName>
        <fullName evidence="2">Uncharacterized protein</fullName>
    </submittedName>
</protein>
<feature type="region of interest" description="Disordered" evidence="1">
    <location>
        <begin position="23"/>
        <end position="57"/>
    </location>
</feature>
<accession>E8MYN1</accession>
<dbReference type="STRING" id="926569.ANT_23410"/>
<gene>
    <name evidence="2" type="ordered locus">ANT_23410</name>
</gene>
<dbReference type="AlphaFoldDB" id="E8MYN1"/>
<proteinExistence type="predicted"/>
<organism evidence="2 3">
    <name type="scientific">Anaerolinea thermophila (strain DSM 14523 / JCM 11388 / NBRC 100420 / UNI-1)</name>
    <dbReference type="NCBI Taxonomy" id="926569"/>
    <lineage>
        <taxon>Bacteria</taxon>
        <taxon>Bacillati</taxon>
        <taxon>Chloroflexota</taxon>
        <taxon>Anaerolineae</taxon>
        <taxon>Anaerolineales</taxon>
        <taxon>Anaerolineaceae</taxon>
        <taxon>Anaerolinea</taxon>
    </lineage>
</organism>